<dbReference type="InterPro" id="IPR058627">
    <property type="entry name" value="MdtA-like_C"/>
</dbReference>
<dbReference type="PANTHER" id="PTHR30469:SF34">
    <property type="entry name" value="MACROLIDE EXPORT PROTEIN MACA"/>
    <property type="match status" value="1"/>
</dbReference>
<reference evidence="2 3" key="1">
    <citation type="submission" date="2018-06" db="EMBL/GenBank/DDBJ databases">
        <authorList>
            <consortium name="Pathogen Informatics"/>
            <person name="Doyle S."/>
        </authorList>
    </citation>
    <scope>NUCLEOTIDE SEQUENCE [LARGE SCALE GENOMIC DNA]</scope>
    <source>
        <strain evidence="2 3">NCTC11685</strain>
    </source>
</reference>
<dbReference type="GO" id="GO:1990281">
    <property type="term" value="C:efflux pump complex"/>
    <property type="evidence" value="ECO:0007669"/>
    <property type="project" value="TreeGrafter"/>
</dbReference>
<evidence type="ECO:0000259" key="1">
    <source>
        <dbReference type="Pfam" id="PF25967"/>
    </source>
</evidence>
<dbReference type="PANTHER" id="PTHR30469">
    <property type="entry name" value="MULTIDRUG RESISTANCE PROTEIN MDTA"/>
    <property type="match status" value="1"/>
</dbReference>
<protein>
    <submittedName>
        <fullName evidence="2">Macrolide-specific efflux protein MacA</fullName>
    </submittedName>
</protein>
<feature type="domain" description="Multidrug resistance protein MdtA-like C-terminal permuted SH3" evidence="1">
    <location>
        <begin position="14"/>
        <end position="74"/>
    </location>
</feature>
<comment type="caution">
    <text evidence="2">The sequence shown here is derived from an EMBL/GenBank/DDBJ whole genome shotgun (WGS) entry which is preliminary data.</text>
</comment>
<dbReference type="Proteomes" id="UP000254863">
    <property type="component" value="Unassembled WGS sequence"/>
</dbReference>
<dbReference type="Pfam" id="PF25967">
    <property type="entry name" value="RND-MFP_C"/>
    <property type="match status" value="1"/>
</dbReference>
<sequence>MTAQVHIQLSEVKNVITIPLSALGEAIGDNRYHVRLLRTGEVKEREIVIGARNDTDVAVVKGLDEGDEVIIGEGAAGAAK</sequence>
<organism evidence="2 3">
    <name type="scientific">Klebsiella michiganensis</name>
    <dbReference type="NCBI Taxonomy" id="1134687"/>
    <lineage>
        <taxon>Bacteria</taxon>
        <taxon>Pseudomonadati</taxon>
        <taxon>Pseudomonadota</taxon>
        <taxon>Gammaproteobacteria</taxon>
        <taxon>Enterobacterales</taxon>
        <taxon>Enterobacteriaceae</taxon>
        <taxon>Klebsiella/Raoultella group</taxon>
        <taxon>Klebsiella</taxon>
    </lineage>
</organism>
<evidence type="ECO:0000313" key="3">
    <source>
        <dbReference type="Proteomes" id="UP000254863"/>
    </source>
</evidence>
<dbReference type="Gene3D" id="6.20.50.140">
    <property type="match status" value="1"/>
</dbReference>
<evidence type="ECO:0000313" key="2">
    <source>
        <dbReference type="EMBL" id="STV75989.1"/>
    </source>
</evidence>
<proteinExistence type="predicted"/>
<gene>
    <name evidence="2" type="primary">macA_1</name>
    <name evidence="2" type="ORF">NCTC11685_01560</name>
</gene>
<dbReference type="AlphaFoldDB" id="A0A7H4N2T1"/>
<name>A0A7H4N2T1_9ENTR</name>
<dbReference type="GO" id="GO:0015562">
    <property type="term" value="F:efflux transmembrane transporter activity"/>
    <property type="evidence" value="ECO:0007669"/>
    <property type="project" value="TreeGrafter"/>
</dbReference>
<accession>A0A7H4N2T1</accession>
<dbReference type="EMBL" id="UGMS01000001">
    <property type="protein sequence ID" value="STV75989.1"/>
    <property type="molecule type" value="Genomic_DNA"/>
</dbReference>